<evidence type="ECO:0000313" key="1">
    <source>
        <dbReference type="EMBL" id="GIO45677.1"/>
    </source>
</evidence>
<organism evidence="1 2">
    <name type="scientific">Paenibacillus azoreducens</name>
    <dbReference type="NCBI Taxonomy" id="116718"/>
    <lineage>
        <taxon>Bacteria</taxon>
        <taxon>Bacillati</taxon>
        <taxon>Bacillota</taxon>
        <taxon>Bacilli</taxon>
        <taxon>Bacillales</taxon>
        <taxon>Paenibacillaceae</taxon>
        <taxon>Paenibacillus</taxon>
    </lineage>
</organism>
<dbReference type="GO" id="GO:0016491">
    <property type="term" value="F:oxidoreductase activity"/>
    <property type="evidence" value="ECO:0007669"/>
    <property type="project" value="InterPro"/>
</dbReference>
<accession>A0A919Y6Q0</accession>
<reference evidence="1 2" key="1">
    <citation type="submission" date="2021-03" db="EMBL/GenBank/DDBJ databases">
        <title>Antimicrobial resistance genes in bacteria isolated from Japanese honey, and their potential for conferring macrolide and lincosamide resistance in the American foulbrood pathogen Paenibacillus larvae.</title>
        <authorList>
            <person name="Okamoto M."/>
            <person name="Kumagai M."/>
            <person name="Kanamori H."/>
            <person name="Takamatsu D."/>
        </authorList>
    </citation>
    <scope>NUCLEOTIDE SEQUENCE [LARGE SCALE GENOMIC DNA]</scope>
    <source>
        <strain evidence="1 2">J34TS1</strain>
    </source>
</reference>
<keyword evidence="2" id="KW-1185">Reference proteome</keyword>
<sequence>MLNDAKSGSKGGHSLSYSDKPVSESYVLDLLNVAVWAPNDGMREPWRFIYIGSGSAGLMSGLQDQAPAYLVLVIKEDPDLHKREEDFGAASCLMQNFRLLAREGGLHVRMTMNDWIYDGAYAGRLGVQKDERIVSVLELGYIEPTFEPVAAGIPDFTFELL</sequence>
<gene>
    <name evidence="1" type="primary">yfhC</name>
    <name evidence="1" type="ORF">J34TS1_04420</name>
</gene>
<protein>
    <submittedName>
        <fullName evidence="1">NAD(P)H nitroreductase YfhC</fullName>
    </submittedName>
</protein>
<dbReference type="SUPFAM" id="SSF55469">
    <property type="entry name" value="FMN-dependent nitroreductase-like"/>
    <property type="match status" value="1"/>
</dbReference>
<comment type="caution">
    <text evidence="1">The sequence shown here is derived from an EMBL/GenBank/DDBJ whole genome shotgun (WGS) entry which is preliminary data.</text>
</comment>
<dbReference type="Gene3D" id="3.40.109.10">
    <property type="entry name" value="NADH Oxidase"/>
    <property type="match status" value="1"/>
</dbReference>
<dbReference type="PANTHER" id="PTHR43821:SF1">
    <property type="entry name" value="NAD(P)H NITROREDUCTASE YDJA-RELATED"/>
    <property type="match status" value="1"/>
</dbReference>
<dbReference type="AlphaFoldDB" id="A0A919Y6Q0"/>
<dbReference type="PANTHER" id="PTHR43821">
    <property type="entry name" value="NAD(P)H NITROREDUCTASE YDJA-RELATED"/>
    <property type="match status" value="1"/>
</dbReference>
<proteinExistence type="predicted"/>
<dbReference type="Proteomes" id="UP000682811">
    <property type="component" value="Unassembled WGS sequence"/>
</dbReference>
<dbReference type="EMBL" id="BORT01000001">
    <property type="protein sequence ID" value="GIO45677.1"/>
    <property type="molecule type" value="Genomic_DNA"/>
</dbReference>
<dbReference type="InterPro" id="IPR052530">
    <property type="entry name" value="NAD(P)H_nitroreductase"/>
</dbReference>
<dbReference type="InterPro" id="IPR000415">
    <property type="entry name" value="Nitroreductase-like"/>
</dbReference>
<name>A0A919Y6Q0_9BACL</name>
<evidence type="ECO:0000313" key="2">
    <source>
        <dbReference type="Proteomes" id="UP000682811"/>
    </source>
</evidence>